<comment type="similarity">
    <text evidence="1">Belongs to the aldo/keto reductase family.</text>
</comment>
<evidence type="ECO:0000256" key="1">
    <source>
        <dbReference type="ARBA" id="ARBA00007905"/>
    </source>
</evidence>
<dbReference type="OMA" id="ITQYSPF"/>
<dbReference type="STRING" id="35128.B8BXW8"/>
<evidence type="ECO:0000256" key="4">
    <source>
        <dbReference type="PIRSR" id="PIRSR000097-1"/>
    </source>
</evidence>
<dbReference type="PaxDb" id="35128-Thaps261802"/>
<dbReference type="PANTHER" id="PTHR43827:SF3">
    <property type="entry name" value="NADP-DEPENDENT OXIDOREDUCTASE DOMAIN-CONTAINING PROTEIN"/>
    <property type="match status" value="1"/>
</dbReference>
<evidence type="ECO:0000259" key="7">
    <source>
        <dbReference type="Pfam" id="PF00248"/>
    </source>
</evidence>
<dbReference type="EMBL" id="CM000640">
    <property type="protein sequence ID" value="EED93779.1"/>
    <property type="molecule type" value="Genomic_DNA"/>
</dbReference>
<feature type="non-terminal residue" evidence="8">
    <location>
        <position position="272"/>
    </location>
</feature>
<dbReference type="KEGG" id="tps:THAPSDRAFT_261802"/>
<dbReference type="InterPro" id="IPR023210">
    <property type="entry name" value="NADP_OxRdtase_dom"/>
</dbReference>
<dbReference type="FunFam" id="3.20.20.100:FF:000053">
    <property type="entry name" value="Aldo-keto oxidoreductase"/>
    <property type="match status" value="1"/>
</dbReference>
<evidence type="ECO:0000256" key="6">
    <source>
        <dbReference type="PIRSR" id="PIRSR000097-3"/>
    </source>
</evidence>
<evidence type="ECO:0000256" key="2">
    <source>
        <dbReference type="ARBA" id="ARBA00022857"/>
    </source>
</evidence>
<dbReference type="CDD" id="cd19136">
    <property type="entry name" value="AKR_DrGR-like"/>
    <property type="match status" value="1"/>
</dbReference>
<dbReference type="PRINTS" id="PR00069">
    <property type="entry name" value="ALDKETRDTASE"/>
</dbReference>
<evidence type="ECO:0000256" key="3">
    <source>
        <dbReference type="ARBA" id="ARBA00023002"/>
    </source>
</evidence>
<keyword evidence="3" id="KW-0560">Oxidoreductase</keyword>
<dbReference type="GeneID" id="7451671"/>
<dbReference type="InterPro" id="IPR018170">
    <property type="entry name" value="Aldo/ket_reductase_CS"/>
</dbReference>
<keyword evidence="2" id="KW-0521">NADP</keyword>
<sequence length="272" mass="30790">SDPSLLQPPVLMPWVGYGTYRLGQRHARTATFQALNVGYRQIDTAFIYGGQTTEIEVGKAIQDALEHNIISSREELFITTKQWREYHGYEKSMECLNLSLDRLGVDYVDCWMMHWPGPSLRAETWRAMEDAYRQGKARSIAVSNFTIQHLELLKKSAKLWPPAVNQVECHPYYPQNELLEYCKREGIVVQAYASLGVLGGKLIESEPVLAASKHLSNSQRTVSAAQVLLRWALQRNCAIVPKTSSPARMKENANVFGFVLTDEEMIDISKLA</sequence>
<dbReference type="Proteomes" id="UP000001449">
    <property type="component" value="Chromosome 3"/>
</dbReference>
<dbReference type="Pfam" id="PF00248">
    <property type="entry name" value="Aldo_ket_red"/>
    <property type="match status" value="1"/>
</dbReference>
<dbReference type="PIRSF" id="PIRSF000097">
    <property type="entry name" value="AKR"/>
    <property type="match status" value="1"/>
</dbReference>
<protein>
    <submittedName>
        <fullName evidence="8">Aldo-keto oxidoreductase</fullName>
    </submittedName>
</protein>
<dbReference type="SUPFAM" id="SSF51430">
    <property type="entry name" value="NAD(P)-linked oxidoreductase"/>
    <property type="match status" value="1"/>
</dbReference>
<reference evidence="8 9" key="2">
    <citation type="journal article" date="2008" name="Nature">
        <title>The Phaeodactylum genome reveals the evolutionary history of diatom genomes.</title>
        <authorList>
            <person name="Bowler C."/>
            <person name="Allen A.E."/>
            <person name="Badger J.H."/>
            <person name="Grimwood J."/>
            <person name="Jabbari K."/>
            <person name="Kuo A."/>
            <person name="Maheswari U."/>
            <person name="Martens C."/>
            <person name="Maumus F."/>
            <person name="Otillar R.P."/>
            <person name="Rayko E."/>
            <person name="Salamov A."/>
            <person name="Vandepoele K."/>
            <person name="Beszteri B."/>
            <person name="Gruber A."/>
            <person name="Heijde M."/>
            <person name="Katinka M."/>
            <person name="Mock T."/>
            <person name="Valentin K."/>
            <person name="Verret F."/>
            <person name="Berges J.A."/>
            <person name="Brownlee C."/>
            <person name="Cadoret J.P."/>
            <person name="Chiovitti A."/>
            <person name="Choi C.J."/>
            <person name="Coesel S."/>
            <person name="De Martino A."/>
            <person name="Detter J.C."/>
            <person name="Durkin C."/>
            <person name="Falciatore A."/>
            <person name="Fournet J."/>
            <person name="Haruta M."/>
            <person name="Huysman M.J."/>
            <person name="Jenkins B.D."/>
            <person name="Jiroutova K."/>
            <person name="Jorgensen R.E."/>
            <person name="Joubert Y."/>
            <person name="Kaplan A."/>
            <person name="Kroger N."/>
            <person name="Kroth P.G."/>
            <person name="La Roche J."/>
            <person name="Lindquist E."/>
            <person name="Lommer M."/>
            <person name="Martin-Jezequel V."/>
            <person name="Lopez P.J."/>
            <person name="Lucas S."/>
            <person name="Mangogna M."/>
            <person name="McGinnis K."/>
            <person name="Medlin L.K."/>
            <person name="Montsant A."/>
            <person name="Oudot-Le Secq M.P."/>
            <person name="Napoli C."/>
            <person name="Obornik M."/>
            <person name="Parker M.S."/>
            <person name="Petit J.L."/>
            <person name="Porcel B.M."/>
            <person name="Poulsen N."/>
            <person name="Robison M."/>
            <person name="Rychlewski L."/>
            <person name="Rynearson T.A."/>
            <person name="Schmutz J."/>
            <person name="Shapiro H."/>
            <person name="Siaut M."/>
            <person name="Stanley M."/>
            <person name="Sussman M.R."/>
            <person name="Taylor A.R."/>
            <person name="Vardi A."/>
            <person name="von Dassow P."/>
            <person name="Vyverman W."/>
            <person name="Willis A."/>
            <person name="Wyrwicz L.S."/>
            <person name="Rokhsar D.S."/>
            <person name="Weissenbach J."/>
            <person name="Armbrust E.V."/>
            <person name="Green B.R."/>
            <person name="Van de Peer Y."/>
            <person name="Grigoriev I.V."/>
        </authorList>
    </citation>
    <scope>NUCLEOTIDE SEQUENCE [LARGE SCALE GENOMIC DNA]</scope>
    <source>
        <strain evidence="8 9">CCMP1335</strain>
    </source>
</reference>
<feature type="domain" description="NADP-dependent oxidoreductase" evidence="7">
    <location>
        <begin position="16"/>
        <end position="271"/>
    </location>
</feature>
<evidence type="ECO:0000256" key="5">
    <source>
        <dbReference type="PIRSR" id="PIRSR000097-2"/>
    </source>
</evidence>
<reference evidence="8 9" key="1">
    <citation type="journal article" date="2004" name="Science">
        <title>The genome of the diatom Thalassiosira pseudonana: ecology, evolution, and metabolism.</title>
        <authorList>
            <person name="Armbrust E.V."/>
            <person name="Berges J.A."/>
            <person name="Bowler C."/>
            <person name="Green B.R."/>
            <person name="Martinez D."/>
            <person name="Putnam N.H."/>
            <person name="Zhou S."/>
            <person name="Allen A.E."/>
            <person name="Apt K.E."/>
            <person name="Bechner M."/>
            <person name="Brzezinski M.A."/>
            <person name="Chaal B.K."/>
            <person name="Chiovitti A."/>
            <person name="Davis A.K."/>
            <person name="Demarest M.S."/>
            <person name="Detter J.C."/>
            <person name="Glavina T."/>
            <person name="Goodstein D."/>
            <person name="Hadi M.Z."/>
            <person name="Hellsten U."/>
            <person name="Hildebrand M."/>
            <person name="Jenkins B.D."/>
            <person name="Jurka J."/>
            <person name="Kapitonov V.V."/>
            <person name="Kroger N."/>
            <person name="Lau W.W."/>
            <person name="Lane T.W."/>
            <person name="Larimer F.W."/>
            <person name="Lippmeier J.C."/>
            <person name="Lucas S."/>
            <person name="Medina M."/>
            <person name="Montsant A."/>
            <person name="Obornik M."/>
            <person name="Parker M.S."/>
            <person name="Palenik B."/>
            <person name="Pazour G.J."/>
            <person name="Richardson P.M."/>
            <person name="Rynearson T.A."/>
            <person name="Saito M.A."/>
            <person name="Schwartz D.C."/>
            <person name="Thamatrakoln K."/>
            <person name="Valentin K."/>
            <person name="Vardi A."/>
            <person name="Wilkerson F.P."/>
            <person name="Rokhsar D.S."/>
        </authorList>
    </citation>
    <scope>NUCLEOTIDE SEQUENCE [LARGE SCALE GENOMIC DNA]</scope>
    <source>
        <strain evidence="8 9">CCMP1335</strain>
    </source>
</reference>
<name>B8BXW8_THAPS</name>
<dbReference type="AlphaFoldDB" id="B8BXW8"/>
<dbReference type="GO" id="GO:0005829">
    <property type="term" value="C:cytosol"/>
    <property type="evidence" value="ECO:0000318"/>
    <property type="project" value="GO_Central"/>
</dbReference>
<gene>
    <name evidence="8" type="ORF">THAPSDRAFT_261802</name>
</gene>
<dbReference type="RefSeq" id="XP_002288343.1">
    <property type="nucleotide sequence ID" value="XM_002288307.1"/>
</dbReference>
<dbReference type="GO" id="GO:0004032">
    <property type="term" value="F:aldose reductase (NADPH) activity"/>
    <property type="evidence" value="ECO:0000318"/>
    <property type="project" value="GO_Central"/>
</dbReference>
<dbReference type="InParanoid" id="B8BXW8"/>
<dbReference type="InterPro" id="IPR036812">
    <property type="entry name" value="NAD(P)_OxRdtase_dom_sf"/>
</dbReference>
<organism evidence="8 9">
    <name type="scientific">Thalassiosira pseudonana</name>
    <name type="common">Marine diatom</name>
    <name type="synonym">Cyclotella nana</name>
    <dbReference type="NCBI Taxonomy" id="35128"/>
    <lineage>
        <taxon>Eukaryota</taxon>
        <taxon>Sar</taxon>
        <taxon>Stramenopiles</taxon>
        <taxon>Ochrophyta</taxon>
        <taxon>Bacillariophyta</taxon>
        <taxon>Coscinodiscophyceae</taxon>
        <taxon>Thalassiosirophycidae</taxon>
        <taxon>Thalassiosirales</taxon>
        <taxon>Thalassiosiraceae</taxon>
        <taxon>Thalassiosira</taxon>
    </lineage>
</organism>
<dbReference type="eggNOG" id="KOG1577">
    <property type="taxonomic scope" value="Eukaryota"/>
</dbReference>
<dbReference type="PANTHER" id="PTHR43827">
    <property type="entry name" value="2,5-DIKETO-D-GLUCONIC ACID REDUCTASE"/>
    <property type="match status" value="1"/>
</dbReference>
<evidence type="ECO:0000313" key="9">
    <source>
        <dbReference type="Proteomes" id="UP000001449"/>
    </source>
</evidence>
<evidence type="ECO:0000313" key="8">
    <source>
        <dbReference type="EMBL" id="EED93779.1"/>
    </source>
</evidence>
<dbReference type="HOGENOM" id="CLU_023205_0_1_1"/>
<feature type="site" description="Lowers pKa of active site Tyr" evidence="6">
    <location>
        <position position="81"/>
    </location>
</feature>
<dbReference type="PROSITE" id="PS00063">
    <property type="entry name" value="ALDOKETO_REDUCTASE_3"/>
    <property type="match status" value="1"/>
</dbReference>
<keyword evidence="9" id="KW-1185">Reference proteome</keyword>
<feature type="non-terminal residue" evidence="8">
    <location>
        <position position="1"/>
    </location>
</feature>
<feature type="active site" description="Proton donor" evidence="4">
    <location>
        <position position="48"/>
    </location>
</feature>
<feature type="binding site" evidence="5">
    <location>
        <position position="114"/>
    </location>
    <ligand>
        <name>substrate</name>
    </ligand>
</feature>
<proteinExistence type="inferred from homology"/>
<accession>B8BXW8</accession>
<dbReference type="Gene3D" id="3.20.20.100">
    <property type="entry name" value="NADP-dependent oxidoreductase domain"/>
    <property type="match status" value="1"/>
</dbReference>
<dbReference type="InterPro" id="IPR020471">
    <property type="entry name" value="AKR"/>
</dbReference>